<feature type="signal peptide" evidence="1">
    <location>
        <begin position="1"/>
        <end position="21"/>
    </location>
</feature>
<dbReference type="RefSeq" id="WP_077925774.1">
    <property type="nucleotide sequence ID" value="NZ_BAABKE010000005.1"/>
</dbReference>
<evidence type="ECO:0000313" key="3">
    <source>
        <dbReference type="Proteomes" id="UP001500631"/>
    </source>
</evidence>
<dbReference type="PROSITE" id="PS51257">
    <property type="entry name" value="PROKAR_LIPOPROTEIN"/>
    <property type="match status" value="1"/>
</dbReference>
<evidence type="ECO:0000313" key="2">
    <source>
        <dbReference type="EMBL" id="GAA5101116.1"/>
    </source>
</evidence>
<protein>
    <recommendedName>
        <fullName evidence="4">FlgO domain-containing protein</fullName>
    </recommendedName>
</protein>
<gene>
    <name evidence="2" type="ORF">GCM10023338_16560</name>
</gene>
<sequence length="224" mass="24960">MKKIIPLSMASLIVLSGCIWPAVDGAPVYGVPYDQHIAEQPKYKYEHYNAWEVSAVERNSLDREVADFNQNSSYKMQEALRKSIVEVKQKYPLLFKKKNDIFANEVFLVGALVNSKDINKSEKAGRITGMGLTDAIGKTATAKYIRYKRDMIAVQNKMVVPTAEASRAAAAFKADIIVMGAYTVNAEDISVRYAFYDAKTRAFLAEGRAAIPLDRNTTKFASDI</sequence>
<evidence type="ECO:0008006" key="4">
    <source>
        <dbReference type="Google" id="ProtNLM"/>
    </source>
</evidence>
<keyword evidence="1" id="KW-0732">Signal</keyword>
<evidence type="ECO:0000256" key="1">
    <source>
        <dbReference type="SAM" id="SignalP"/>
    </source>
</evidence>
<accession>A0ABP9MX71</accession>
<organism evidence="2 3">
    <name type="scientific">Wohlfahrtiimonas larvae</name>
    <dbReference type="NCBI Taxonomy" id="1157986"/>
    <lineage>
        <taxon>Bacteria</taxon>
        <taxon>Pseudomonadati</taxon>
        <taxon>Pseudomonadota</taxon>
        <taxon>Gammaproteobacteria</taxon>
        <taxon>Cardiobacteriales</taxon>
        <taxon>Ignatzschineriaceae</taxon>
        <taxon>Wohlfahrtiimonas</taxon>
    </lineage>
</organism>
<dbReference type="Proteomes" id="UP001500631">
    <property type="component" value="Unassembled WGS sequence"/>
</dbReference>
<dbReference type="EMBL" id="BAABKE010000005">
    <property type="protein sequence ID" value="GAA5101116.1"/>
    <property type="molecule type" value="Genomic_DNA"/>
</dbReference>
<reference evidence="3" key="1">
    <citation type="journal article" date="2019" name="Int. J. Syst. Evol. Microbiol.">
        <title>The Global Catalogue of Microorganisms (GCM) 10K type strain sequencing project: providing services to taxonomists for standard genome sequencing and annotation.</title>
        <authorList>
            <consortium name="The Broad Institute Genomics Platform"/>
            <consortium name="The Broad Institute Genome Sequencing Center for Infectious Disease"/>
            <person name="Wu L."/>
            <person name="Ma J."/>
        </authorList>
    </citation>
    <scope>NUCLEOTIDE SEQUENCE [LARGE SCALE GENOMIC DNA]</scope>
    <source>
        <strain evidence="3">JCM 18424</strain>
    </source>
</reference>
<name>A0ABP9MX71_9GAMM</name>
<comment type="caution">
    <text evidence="2">The sequence shown here is derived from an EMBL/GenBank/DDBJ whole genome shotgun (WGS) entry which is preliminary data.</text>
</comment>
<feature type="chain" id="PRO_5045592396" description="FlgO domain-containing protein" evidence="1">
    <location>
        <begin position="22"/>
        <end position="224"/>
    </location>
</feature>
<proteinExistence type="predicted"/>
<keyword evidence="3" id="KW-1185">Reference proteome</keyword>